<dbReference type="RefSeq" id="WP_376776550.1">
    <property type="nucleotide sequence ID" value="NZ_BAAAVL010000001.1"/>
</dbReference>
<dbReference type="Pfam" id="PF04229">
    <property type="entry name" value="GrpB"/>
    <property type="match status" value="1"/>
</dbReference>
<gene>
    <name evidence="1" type="ORF">H4W29_001739</name>
</gene>
<dbReference type="SUPFAM" id="SSF81301">
    <property type="entry name" value="Nucleotidyltransferase"/>
    <property type="match status" value="1"/>
</dbReference>
<proteinExistence type="predicted"/>
<dbReference type="Gene3D" id="3.30.460.10">
    <property type="entry name" value="Beta Polymerase, domain 2"/>
    <property type="match status" value="1"/>
</dbReference>
<accession>A0ABR9IMZ9</accession>
<organism evidence="1 2">
    <name type="scientific">Rhizobium viscosum</name>
    <name type="common">Arthrobacter viscosus</name>
    <dbReference type="NCBI Taxonomy" id="1673"/>
    <lineage>
        <taxon>Bacteria</taxon>
        <taxon>Pseudomonadati</taxon>
        <taxon>Pseudomonadota</taxon>
        <taxon>Alphaproteobacteria</taxon>
        <taxon>Hyphomicrobiales</taxon>
        <taxon>Rhizobiaceae</taxon>
        <taxon>Rhizobium/Agrobacterium group</taxon>
        <taxon>Rhizobium</taxon>
    </lineage>
</organism>
<protein>
    <submittedName>
        <fullName evidence="1">GrpB-like predicted nucleotidyltransferase (UPF0157 family)</fullName>
    </submittedName>
</protein>
<sequence>MAIHVVDYDPEWPSLFRQIVGELEPFLADLAPVFHHVGSTSVPGLAAKPKIDLHAAFANANVLPEAIERMQSLGAYTFHGDKYQQQTWTFTSGKGSYGARLYLCSTNNAVLRDRIAFRDYLRSHAERANAYAILKMKLMGEANGDWDYYTGGKRDFVLETLRLASKEG</sequence>
<reference evidence="1 2" key="1">
    <citation type="submission" date="2020-10" db="EMBL/GenBank/DDBJ databases">
        <title>Sequencing the genomes of 1000 actinobacteria strains.</title>
        <authorList>
            <person name="Klenk H.-P."/>
        </authorList>
    </citation>
    <scope>NUCLEOTIDE SEQUENCE [LARGE SCALE GENOMIC DNA]</scope>
    <source>
        <strain evidence="1 2">DSM 7307</strain>
    </source>
</reference>
<evidence type="ECO:0000313" key="1">
    <source>
        <dbReference type="EMBL" id="MBE1504558.1"/>
    </source>
</evidence>
<name>A0ABR9IMZ9_RHIVS</name>
<dbReference type="InterPro" id="IPR007344">
    <property type="entry name" value="GrpB/CoaE"/>
</dbReference>
<keyword evidence="2" id="KW-1185">Reference proteome</keyword>
<dbReference type="Proteomes" id="UP000620262">
    <property type="component" value="Unassembled WGS sequence"/>
</dbReference>
<dbReference type="PANTHER" id="PTHR34822">
    <property type="entry name" value="GRPB DOMAIN PROTEIN (AFU_ORTHOLOGUE AFUA_1G01530)"/>
    <property type="match status" value="1"/>
</dbReference>
<dbReference type="PANTHER" id="PTHR34822:SF1">
    <property type="entry name" value="GRPB FAMILY PROTEIN"/>
    <property type="match status" value="1"/>
</dbReference>
<dbReference type="InterPro" id="IPR043519">
    <property type="entry name" value="NT_sf"/>
</dbReference>
<dbReference type="EMBL" id="JADBEC010000001">
    <property type="protein sequence ID" value="MBE1504558.1"/>
    <property type="molecule type" value="Genomic_DNA"/>
</dbReference>
<evidence type="ECO:0000313" key="2">
    <source>
        <dbReference type="Proteomes" id="UP000620262"/>
    </source>
</evidence>
<comment type="caution">
    <text evidence="1">The sequence shown here is derived from an EMBL/GenBank/DDBJ whole genome shotgun (WGS) entry which is preliminary data.</text>
</comment>